<organism evidence="5 6">
    <name type="scientific">Ceutorhynchus assimilis</name>
    <name type="common">cabbage seed weevil</name>
    <dbReference type="NCBI Taxonomy" id="467358"/>
    <lineage>
        <taxon>Eukaryota</taxon>
        <taxon>Metazoa</taxon>
        <taxon>Ecdysozoa</taxon>
        <taxon>Arthropoda</taxon>
        <taxon>Hexapoda</taxon>
        <taxon>Insecta</taxon>
        <taxon>Pterygota</taxon>
        <taxon>Neoptera</taxon>
        <taxon>Endopterygota</taxon>
        <taxon>Coleoptera</taxon>
        <taxon>Polyphaga</taxon>
        <taxon>Cucujiformia</taxon>
        <taxon>Curculionidae</taxon>
        <taxon>Ceutorhynchinae</taxon>
        <taxon>Ceutorhynchus</taxon>
    </lineage>
</organism>
<evidence type="ECO:0000256" key="1">
    <source>
        <dbReference type="ARBA" id="ARBA00004173"/>
    </source>
</evidence>
<dbReference type="EMBL" id="OU892279">
    <property type="protein sequence ID" value="CAG9766040.1"/>
    <property type="molecule type" value="Genomic_DNA"/>
</dbReference>
<keyword evidence="6" id="KW-1185">Reference proteome</keyword>
<comment type="subcellular location">
    <subcellularLocation>
        <location evidence="1">Mitochondrion</location>
    </subcellularLocation>
</comment>
<evidence type="ECO:0000256" key="4">
    <source>
        <dbReference type="ARBA" id="ARBA00049984"/>
    </source>
</evidence>
<keyword evidence="3" id="KW-0496">Mitochondrion</keyword>
<dbReference type="Pfam" id="PF04430">
    <property type="entry name" value="DUF498"/>
    <property type="match status" value="1"/>
</dbReference>
<accession>A0A9N9QN57</accession>
<sequence length="188" mass="20747">MNLLANRPVFRCLGNLLSRAISTGAPLKALDGEGKTTVHILNKDEDLGLMVDGYSQVGFRLNNNLTILGPMVIFQRSVLAWNISGVTEVNEDSLSLFKVLEPKLDIIVIGTGDCADTHLVYKNLMDFSRKYKINLEILPTESACPTFNFLNAEGRNVVGALIPPGTVRYTADDELTSKMRYQNVLVDD</sequence>
<evidence type="ECO:0000313" key="5">
    <source>
        <dbReference type="EMBL" id="CAG9766040.1"/>
    </source>
</evidence>
<dbReference type="CDD" id="cd05125">
    <property type="entry name" value="Mth938_2P1-like"/>
    <property type="match status" value="1"/>
</dbReference>
<dbReference type="InterPro" id="IPR007523">
    <property type="entry name" value="NDUFAF3/AAMDC"/>
</dbReference>
<evidence type="ECO:0000313" key="6">
    <source>
        <dbReference type="Proteomes" id="UP001152799"/>
    </source>
</evidence>
<dbReference type="SUPFAM" id="SSF64076">
    <property type="entry name" value="MTH938-like"/>
    <property type="match status" value="1"/>
</dbReference>
<gene>
    <name evidence="5" type="ORF">CEUTPL_LOCUS6634</name>
</gene>
<dbReference type="GO" id="GO:0005743">
    <property type="term" value="C:mitochondrial inner membrane"/>
    <property type="evidence" value="ECO:0007669"/>
    <property type="project" value="TreeGrafter"/>
</dbReference>
<evidence type="ECO:0000256" key="2">
    <source>
        <dbReference type="ARBA" id="ARBA00021776"/>
    </source>
</evidence>
<evidence type="ECO:0000256" key="3">
    <source>
        <dbReference type="ARBA" id="ARBA00023128"/>
    </source>
</evidence>
<dbReference type="PANTHER" id="PTHR21192:SF2">
    <property type="entry name" value="NADH DEHYDROGENASE [UBIQUINONE] 1 ALPHA SUBCOMPLEX ASSEMBLY FACTOR 3"/>
    <property type="match status" value="1"/>
</dbReference>
<proteinExistence type="inferred from homology"/>
<dbReference type="Gene3D" id="3.40.1230.10">
    <property type="entry name" value="MTH938-like"/>
    <property type="match status" value="1"/>
</dbReference>
<protein>
    <recommendedName>
        <fullName evidence="2">NADH dehydrogenase [ubiquinone] 1 alpha subcomplex assembly factor 3</fullName>
    </recommendedName>
</protein>
<dbReference type="GO" id="GO:0032981">
    <property type="term" value="P:mitochondrial respiratory chain complex I assembly"/>
    <property type="evidence" value="ECO:0007669"/>
    <property type="project" value="InterPro"/>
</dbReference>
<reference evidence="5" key="1">
    <citation type="submission" date="2022-01" db="EMBL/GenBank/DDBJ databases">
        <authorList>
            <person name="King R."/>
        </authorList>
    </citation>
    <scope>NUCLEOTIDE SEQUENCE</scope>
</reference>
<dbReference type="OrthoDB" id="20681at2759"/>
<dbReference type="InterPro" id="IPR034095">
    <property type="entry name" value="NDUF3"/>
</dbReference>
<dbReference type="InterPro" id="IPR036748">
    <property type="entry name" value="MTH938-like_sf"/>
</dbReference>
<dbReference type="PANTHER" id="PTHR21192">
    <property type="entry name" value="NUCLEAR PROTEIN E3-3"/>
    <property type="match status" value="1"/>
</dbReference>
<comment type="similarity">
    <text evidence="4">Belongs to the NDUFAF3 family.</text>
</comment>
<name>A0A9N9QN57_9CUCU</name>
<dbReference type="AlphaFoldDB" id="A0A9N9QN57"/>
<dbReference type="Proteomes" id="UP001152799">
    <property type="component" value="Chromosome 3"/>
</dbReference>